<dbReference type="AlphaFoldDB" id="A0A8I1XQ14"/>
<evidence type="ECO:0000256" key="5">
    <source>
        <dbReference type="ARBA" id="ARBA00022989"/>
    </source>
</evidence>
<dbReference type="PANTHER" id="PTHR42718:SF46">
    <property type="entry name" value="BLR6921 PROTEIN"/>
    <property type="match status" value="1"/>
</dbReference>
<dbReference type="PANTHER" id="PTHR42718">
    <property type="entry name" value="MAJOR FACILITATOR SUPERFAMILY MULTIDRUG TRANSPORTER MFSC"/>
    <property type="match status" value="1"/>
</dbReference>
<comment type="caution">
    <text evidence="9">The sequence shown here is derived from an EMBL/GenBank/DDBJ whole genome shotgun (WGS) entry which is preliminary data.</text>
</comment>
<keyword evidence="6 7" id="KW-0472">Membrane</keyword>
<evidence type="ECO:0000313" key="10">
    <source>
        <dbReference type="Proteomes" id="UP000668572"/>
    </source>
</evidence>
<feature type="transmembrane region" description="Helical" evidence="7">
    <location>
        <begin position="20"/>
        <end position="40"/>
    </location>
</feature>
<feature type="transmembrane region" description="Helical" evidence="7">
    <location>
        <begin position="112"/>
        <end position="133"/>
    </location>
</feature>
<evidence type="ECO:0000256" key="6">
    <source>
        <dbReference type="ARBA" id="ARBA00023136"/>
    </source>
</evidence>
<dbReference type="GO" id="GO:0005886">
    <property type="term" value="C:plasma membrane"/>
    <property type="evidence" value="ECO:0007669"/>
    <property type="project" value="UniProtKB-SubCell"/>
</dbReference>
<feature type="transmembrane region" description="Helical" evidence="7">
    <location>
        <begin position="433"/>
        <end position="452"/>
    </location>
</feature>
<feature type="transmembrane region" description="Helical" evidence="7">
    <location>
        <begin position="357"/>
        <end position="382"/>
    </location>
</feature>
<feature type="transmembrane region" description="Helical" evidence="7">
    <location>
        <begin position="290"/>
        <end position="315"/>
    </location>
</feature>
<dbReference type="FunFam" id="1.20.1250.20:FF:000775">
    <property type="entry name" value="Drug resistance translocase"/>
    <property type="match status" value="1"/>
</dbReference>
<keyword evidence="3" id="KW-1003">Cell membrane</keyword>
<reference evidence="9" key="1">
    <citation type="submission" date="2021-03" db="EMBL/GenBank/DDBJ databases">
        <title>Molecular characterization of Xanthomonas species pathogenic on Araceae and the development of a triplex TaqMan assay for detection of X. phaseoli pv. dieffenbachiae.</title>
        <authorList>
            <person name="Van Der Wolf J."/>
            <person name="Krijger M."/>
            <person name="Mendes O."/>
            <person name="Brankovics B."/>
            <person name="Bonants P."/>
            <person name="Meekes E."/>
        </authorList>
    </citation>
    <scope>NUCLEOTIDE SEQUENCE</scope>
    <source>
        <strain evidence="9">NBC1264</strain>
    </source>
</reference>
<evidence type="ECO:0000256" key="4">
    <source>
        <dbReference type="ARBA" id="ARBA00022692"/>
    </source>
</evidence>
<dbReference type="Gene3D" id="1.20.1720.10">
    <property type="entry name" value="Multidrug resistance protein D"/>
    <property type="match status" value="1"/>
</dbReference>
<accession>A0A8I1XQ14</accession>
<dbReference type="PROSITE" id="PS50850">
    <property type="entry name" value="MFS"/>
    <property type="match status" value="1"/>
</dbReference>
<organism evidence="9 10">
    <name type="scientific">Xanthomonas manihotis</name>
    <dbReference type="NCBI Taxonomy" id="43353"/>
    <lineage>
        <taxon>Bacteria</taxon>
        <taxon>Pseudomonadati</taxon>
        <taxon>Pseudomonadota</taxon>
        <taxon>Gammaproteobacteria</taxon>
        <taxon>Lysobacterales</taxon>
        <taxon>Lysobacteraceae</taxon>
        <taxon>Xanthomonas</taxon>
    </lineage>
</organism>
<feature type="transmembrane region" description="Helical" evidence="7">
    <location>
        <begin position="260"/>
        <end position="278"/>
    </location>
</feature>
<dbReference type="SUPFAM" id="SSF103473">
    <property type="entry name" value="MFS general substrate transporter"/>
    <property type="match status" value="1"/>
</dbReference>
<keyword evidence="5 7" id="KW-1133">Transmembrane helix</keyword>
<evidence type="ECO:0000256" key="3">
    <source>
        <dbReference type="ARBA" id="ARBA00022475"/>
    </source>
</evidence>
<dbReference type="InterPro" id="IPR036259">
    <property type="entry name" value="MFS_trans_sf"/>
</dbReference>
<evidence type="ECO:0000256" key="2">
    <source>
        <dbReference type="ARBA" id="ARBA00022448"/>
    </source>
</evidence>
<name>A0A8I1XQ14_XANMN</name>
<dbReference type="GO" id="GO:0022857">
    <property type="term" value="F:transmembrane transporter activity"/>
    <property type="evidence" value="ECO:0007669"/>
    <property type="project" value="InterPro"/>
</dbReference>
<dbReference type="EMBL" id="JAGHXW010000057">
    <property type="protein sequence ID" value="MBO9761526.1"/>
    <property type="molecule type" value="Genomic_DNA"/>
</dbReference>
<feature type="transmembrane region" description="Helical" evidence="7">
    <location>
        <begin position="142"/>
        <end position="161"/>
    </location>
</feature>
<feature type="transmembrane region" description="Helical" evidence="7">
    <location>
        <begin position="199"/>
        <end position="218"/>
    </location>
</feature>
<feature type="transmembrane region" description="Helical" evidence="7">
    <location>
        <begin position="52"/>
        <end position="75"/>
    </location>
</feature>
<dbReference type="Gene3D" id="1.20.1250.20">
    <property type="entry name" value="MFS general substrate transporter like domains"/>
    <property type="match status" value="1"/>
</dbReference>
<feature type="transmembrane region" description="Helical" evidence="7">
    <location>
        <begin position="167"/>
        <end position="187"/>
    </location>
</feature>
<keyword evidence="4 7" id="KW-0812">Transmembrane</keyword>
<gene>
    <name evidence="9" type="ORF">J7405_18620</name>
</gene>
<evidence type="ECO:0000313" key="9">
    <source>
        <dbReference type="EMBL" id="MBO9761526.1"/>
    </source>
</evidence>
<dbReference type="RefSeq" id="WP_017154921.1">
    <property type="nucleotide sequence ID" value="NZ_CP083575.1"/>
</dbReference>
<feature type="transmembrane region" description="Helical" evidence="7">
    <location>
        <begin position="403"/>
        <end position="421"/>
    </location>
</feature>
<feature type="transmembrane region" description="Helical" evidence="7">
    <location>
        <begin position="87"/>
        <end position="106"/>
    </location>
</feature>
<dbReference type="Proteomes" id="UP000668572">
    <property type="component" value="Unassembled WGS sequence"/>
</dbReference>
<dbReference type="InterPro" id="IPR011701">
    <property type="entry name" value="MFS"/>
</dbReference>
<proteinExistence type="predicted"/>
<dbReference type="InterPro" id="IPR020846">
    <property type="entry name" value="MFS_dom"/>
</dbReference>
<keyword evidence="2" id="KW-0813">Transport</keyword>
<sequence length="467" mass="49981">MSSSVSEAGATPPPYPDYRIISLILACAIFMEQMDATVLATALPTLARDFGVAAPAMSIAMTSYLLALAVLIPASGAIADRFGLRRVFGASIWVFVGGSILCSLADSLPTMVAARVLQGAGGAMMAPLGRLILLRTVERRHLVSAFIGPMLGPPLGGFFVSYLDWRWIFYINVPIGIAGFLLVRRFIPEIPSESAPARFDLRGFLLCGTALGCLLFGLEMVSQQNGIGQASWLLAIGGSAGLGYLWHARHHPAPLLDLSLLRIASFRLSVIGGALMRITQGAQPFLLPLLFQIGFGMSAAHSGRLILATALGALLMRSITPQLLRRFGYRNSLIGNGVLASLGYMVCAFFRPDWPPAVMFGLLLCCGAFMSFQFAAYNTIAYENVPAARMSRASSLYTTLQQLMLSVGVCAGAMILNLAMLAGGHATPRQSDFSLAFCVVSLISLSATWWNVRFDKDAGQEMSGHRA</sequence>
<evidence type="ECO:0000259" key="8">
    <source>
        <dbReference type="PROSITE" id="PS50850"/>
    </source>
</evidence>
<feature type="transmembrane region" description="Helical" evidence="7">
    <location>
        <begin position="327"/>
        <end position="351"/>
    </location>
</feature>
<feature type="transmembrane region" description="Helical" evidence="7">
    <location>
        <begin position="230"/>
        <end position="248"/>
    </location>
</feature>
<feature type="domain" description="Major facilitator superfamily (MFS) profile" evidence="8">
    <location>
        <begin position="21"/>
        <end position="459"/>
    </location>
</feature>
<comment type="subcellular location">
    <subcellularLocation>
        <location evidence="1">Cell membrane</location>
        <topology evidence="1">Multi-pass membrane protein</topology>
    </subcellularLocation>
</comment>
<dbReference type="Pfam" id="PF07690">
    <property type="entry name" value="MFS_1"/>
    <property type="match status" value="1"/>
</dbReference>
<evidence type="ECO:0000256" key="1">
    <source>
        <dbReference type="ARBA" id="ARBA00004651"/>
    </source>
</evidence>
<protein>
    <submittedName>
        <fullName evidence="9">MFS transporter</fullName>
    </submittedName>
</protein>
<evidence type="ECO:0000256" key="7">
    <source>
        <dbReference type="SAM" id="Phobius"/>
    </source>
</evidence>